<sequence length="118" mass="13477">TINSKMTTDSTSLMDKLELIYLKLAINAVPTLTQDNYSIWHTRILNYFNILKIKDYSLEEKQALSDDQARNVRTILTAKIDAAVHANVINHLNKDDTLLIWKAIINYFASQHAANCAR</sequence>
<dbReference type="VEuPathDB" id="FungiDB:VP01_13358g1"/>
<dbReference type="AlphaFoldDB" id="A0A0L6VML1"/>
<evidence type="ECO:0000313" key="2">
    <source>
        <dbReference type="Proteomes" id="UP000037035"/>
    </source>
</evidence>
<keyword evidence="2" id="KW-1185">Reference proteome</keyword>
<proteinExistence type="predicted"/>
<dbReference type="OrthoDB" id="8003956at2759"/>
<dbReference type="EMBL" id="LAVV01003730">
    <property type="protein sequence ID" value="KNZ61929.1"/>
    <property type="molecule type" value="Genomic_DNA"/>
</dbReference>
<protein>
    <submittedName>
        <fullName evidence="1">Uncharacterized protein</fullName>
    </submittedName>
</protein>
<accession>A0A0L6VML1</accession>
<dbReference type="Proteomes" id="UP000037035">
    <property type="component" value="Unassembled WGS sequence"/>
</dbReference>
<feature type="non-terminal residue" evidence="1">
    <location>
        <position position="118"/>
    </location>
</feature>
<feature type="non-terminal residue" evidence="1">
    <location>
        <position position="1"/>
    </location>
</feature>
<comment type="caution">
    <text evidence="1">The sequence shown here is derived from an EMBL/GenBank/DDBJ whole genome shotgun (WGS) entry which is preliminary data.</text>
</comment>
<organism evidence="1 2">
    <name type="scientific">Puccinia sorghi</name>
    <dbReference type="NCBI Taxonomy" id="27349"/>
    <lineage>
        <taxon>Eukaryota</taxon>
        <taxon>Fungi</taxon>
        <taxon>Dikarya</taxon>
        <taxon>Basidiomycota</taxon>
        <taxon>Pucciniomycotina</taxon>
        <taxon>Pucciniomycetes</taxon>
        <taxon>Pucciniales</taxon>
        <taxon>Pucciniaceae</taxon>
        <taxon>Puccinia</taxon>
    </lineage>
</organism>
<gene>
    <name evidence="1" type="ORF">VP01_13358g1</name>
</gene>
<evidence type="ECO:0000313" key="1">
    <source>
        <dbReference type="EMBL" id="KNZ61929.1"/>
    </source>
</evidence>
<reference evidence="1 2" key="1">
    <citation type="submission" date="2015-08" db="EMBL/GenBank/DDBJ databases">
        <title>Next Generation Sequencing and Analysis of the Genome of Puccinia sorghi L Schw, the Causal Agent of Maize Common Rust.</title>
        <authorList>
            <person name="Rochi L."/>
            <person name="Burguener G."/>
            <person name="Darino M."/>
            <person name="Turjanski A."/>
            <person name="Kreff E."/>
            <person name="Dieguez M.J."/>
            <person name="Sacco F."/>
        </authorList>
    </citation>
    <scope>NUCLEOTIDE SEQUENCE [LARGE SCALE GENOMIC DNA]</scope>
    <source>
        <strain evidence="1 2">RO10H11247</strain>
    </source>
</reference>
<name>A0A0L6VML1_9BASI</name>